<dbReference type="GO" id="GO:0032259">
    <property type="term" value="P:methylation"/>
    <property type="evidence" value="ECO:0007669"/>
    <property type="project" value="UniProtKB-KW"/>
</dbReference>
<dbReference type="SUPFAM" id="SSF53335">
    <property type="entry name" value="S-adenosyl-L-methionine-dependent methyltransferases"/>
    <property type="match status" value="1"/>
</dbReference>
<evidence type="ECO:0000256" key="2">
    <source>
        <dbReference type="ARBA" id="ARBA00022679"/>
    </source>
</evidence>
<evidence type="ECO:0000256" key="4">
    <source>
        <dbReference type="ARBA" id="ARBA00041833"/>
    </source>
</evidence>
<keyword evidence="8" id="KW-1185">Reference proteome</keyword>
<evidence type="ECO:0000313" key="8">
    <source>
        <dbReference type="Proteomes" id="UP001461498"/>
    </source>
</evidence>
<dbReference type="GO" id="GO:0008757">
    <property type="term" value="F:S-adenosylmethionine-dependent methyltransferase activity"/>
    <property type="evidence" value="ECO:0007669"/>
    <property type="project" value="InterPro"/>
</dbReference>
<evidence type="ECO:0000256" key="3">
    <source>
        <dbReference type="ARBA" id="ARBA00040937"/>
    </source>
</evidence>
<name>A0AAW1DRL5_9HEMI</name>
<dbReference type="Proteomes" id="UP001461498">
    <property type="component" value="Unassembled WGS sequence"/>
</dbReference>
<evidence type="ECO:0000259" key="6">
    <source>
        <dbReference type="Pfam" id="PF08241"/>
    </source>
</evidence>
<organism evidence="7 8">
    <name type="scientific">Rhynocoris fuscipes</name>
    <dbReference type="NCBI Taxonomy" id="488301"/>
    <lineage>
        <taxon>Eukaryota</taxon>
        <taxon>Metazoa</taxon>
        <taxon>Ecdysozoa</taxon>
        <taxon>Arthropoda</taxon>
        <taxon>Hexapoda</taxon>
        <taxon>Insecta</taxon>
        <taxon>Pterygota</taxon>
        <taxon>Neoptera</taxon>
        <taxon>Paraneoptera</taxon>
        <taxon>Hemiptera</taxon>
        <taxon>Heteroptera</taxon>
        <taxon>Panheteroptera</taxon>
        <taxon>Cimicomorpha</taxon>
        <taxon>Reduviidae</taxon>
        <taxon>Harpactorinae</taxon>
        <taxon>Harpactorini</taxon>
        <taxon>Rhynocoris</taxon>
    </lineage>
</organism>
<proteinExistence type="predicted"/>
<dbReference type="InterPro" id="IPR050602">
    <property type="entry name" value="Malonyl-ACP_OMT"/>
</dbReference>
<keyword evidence="2" id="KW-0808">Transferase</keyword>
<gene>
    <name evidence="7" type="ORF">O3M35_005706</name>
</gene>
<dbReference type="CDD" id="cd02440">
    <property type="entry name" value="AdoMet_MTases"/>
    <property type="match status" value="1"/>
</dbReference>
<keyword evidence="1" id="KW-0489">Methyltransferase</keyword>
<dbReference type="PANTHER" id="PTHR13090">
    <property type="entry name" value="ARGININE-HYDROXYLASE NDUFAF5, MITOCHONDRIAL"/>
    <property type="match status" value="1"/>
</dbReference>
<dbReference type="AlphaFoldDB" id="A0AAW1DRL5"/>
<sequence>MFFNLVKQSYKNPFTNIKKIEPLIVGQQWNISRSIALSNVIFQQTVMNVFDRKAKCLQRTRASNLDEVQVYDYLKDEVGCRLTDRIFDIKRNFDKVVDLGCGRGNASKHIISDCVKNLIMCDMSEAMLEKAVLPEKEVNVTKMVVDEEDLPFDENSIDMFISNLSLHWVNNLPGTFAQVLKCLKNDGVFLASVFGGDTLFELRCSMQLAEIERSGGVSPHISPFTDVRDVGGLLNQAGFTMLTLDNDEIVVKYPSMFELMWDLKGMGENNCSWARSHHLSKEVLLAASAIYKEMYGNENDIPATFQILYFVAWKPDPSQPKPAKRGSATHSLESLGNVITGKEKIT</sequence>
<protein>
    <recommendedName>
        <fullName evidence="3">Arginine-hydroxylase NDUFAF5, mitochondrial</fullName>
    </recommendedName>
    <alternativeName>
        <fullName evidence="4">NADH dehydrogenase [ubiquinone] 1 alpha subcomplex assembly factor 5</fullName>
    </alternativeName>
    <alternativeName>
        <fullName evidence="5">Putative methyltransferase NDUFAF5</fullName>
    </alternativeName>
</protein>
<dbReference type="PANTHER" id="PTHR13090:SF1">
    <property type="entry name" value="ARGININE-HYDROXYLASE NDUFAF5, MITOCHONDRIAL"/>
    <property type="match status" value="1"/>
</dbReference>
<feature type="domain" description="Methyltransferase type 11" evidence="6">
    <location>
        <begin position="97"/>
        <end position="190"/>
    </location>
</feature>
<dbReference type="Gene3D" id="3.40.50.150">
    <property type="entry name" value="Vaccinia Virus protein VP39"/>
    <property type="match status" value="1"/>
</dbReference>
<dbReference type="EMBL" id="JAPXFL010000002">
    <property type="protein sequence ID" value="KAK9511065.1"/>
    <property type="molecule type" value="Genomic_DNA"/>
</dbReference>
<dbReference type="Pfam" id="PF08241">
    <property type="entry name" value="Methyltransf_11"/>
    <property type="match status" value="1"/>
</dbReference>
<evidence type="ECO:0000313" key="7">
    <source>
        <dbReference type="EMBL" id="KAK9511065.1"/>
    </source>
</evidence>
<accession>A0AAW1DRL5</accession>
<dbReference type="InterPro" id="IPR013216">
    <property type="entry name" value="Methyltransf_11"/>
</dbReference>
<dbReference type="GO" id="GO:0032981">
    <property type="term" value="P:mitochondrial respiratory chain complex I assembly"/>
    <property type="evidence" value="ECO:0007669"/>
    <property type="project" value="TreeGrafter"/>
</dbReference>
<reference evidence="7 8" key="1">
    <citation type="submission" date="2022-12" db="EMBL/GenBank/DDBJ databases">
        <title>Chromosome-level genome assembly of true bugs.</title>
        <authorList>
            <person name="Ma L."/>
            <person name="Li H."/>
        </authorList>
    </citation>
    <scope>NUCLEOTIDE SEQUENCE [LARGE SCALE GENOMIC DNA]</scope>
    <source>
        <strain evidence="7">Lab_2022b</strain>
    </source>
</reference>
<evidence type="ECO:0000256" key="1">
    <source>
        <dbReference type="ARBA" id="ARBA00022603"/>
    </source>
</evidence>
<comment type="caution">
    <text evidence="7">The sequence shown here is derived from an EMBL/GenBank/DDBJ whole genome shotgun (WGS) entry which is preliminary data.</text>
</comment>
<evidence type="ECO:0000256" key="5">
    <source>
        <dbReference type="ARBA" id="ARBA00042549"/>
    </source>
</evidence>
<dbReference type="GO" id="GO:0005739">
    <property type="term" value="C:mitochondrion"/>
    <property type="evidence" value="ECO:0007669"/>
    <property type="project" value="TreeGrafter"/>
</dbReference>
<dbReference type="InterPro" id="IPR029063">
    <property type="entry name" value="SAM-dependent_MTases_sf"/>
</dbReference>